<feature type="region of interest" description="Disordered" evidence="2">
    <location>
        <begin position="97"/>
        <end position="135"/>
    </location>
</feature>
<proteinExistence type="predicted"/>
<feature type="region of interest" description="Disordered" evidence="2">
    <location>
        <begin position="45"/>
        <end position="76"/>
    </location>
</feature>
<gene>
    <name evidence="3" type="ORF">CL6EHI_006950</name>
</gene>
<dbReference type="EMBL" id="BDEQ01000001">
    <property type="protein sequence ID" value="GAT94655.1"/>
    <property type="molecule type" value="Genomic_DNA"/>
</dbReference>
<accession>A0A5K1VAU0</accession>
<sequence>MEKRKIQKSASVIEAEKKVISEGTSKHQVINNSEVALTEKTDKIKNQIGSVSSSKKKKLYTTDYPDNQKPEEKEEIDSVVASIKEDIKESEIKIMKMQNRKNVLKPKGKKPNTKQKSDKRDEAVQQNIEKAESEEITKSDTQVIINEDKKHSEINLSEEQVNEKIVSQEIGVKETQEESNQNNLIISHEERLIENEKDIENTKELQKLDEEINRIKKENEAKRKRIYEMKEAQKTQKDNANEVEKRRDNTELRIKEILKNINDKQEKIESVLNEIKTICYKERIVMNKEISSIEEMEISIEEQNKENEQMVENMKGLEDYFVQQTNEFKKIIAEESKKRQEEQKKEETMKHQLNELKYNKEIGILKEKELIQQNDDKQSDKDDLMKEIQELQEKLNTKKKEGVVIRNEEEKKLKECIDMEKEIKELQESHLRIEEQCKVLKSYVDKFNDKKWLCLMKEEEQIELLATIVVQYKLSHQQVYEKSVIQIFDEIVSKKIPINEWKSYVVGVLNN</sequence>
<dbReference type="VEuPathDB" id="AmoebaDB:EHI7A_165460"/>
<evidence type="ECO:0000256" key="1">
    <source>
        <dbReference type="SAM" id="Coils"/>
    </source>
</evidence>
<evidence type="ECO:0000313" key="4">
    <source>
        <dbReference type="Proteomes" id="UP000078387"/>
    </source>
</evidence>
<evidence type="ECO:0000313" key="3">
    <source>
        <dbReference type="EMBL" id="GAT94655.1"/>
    </source>
</evidence>
<feature type="compositionally biased region" description="Basic and acidic residues" evidence="2">
    <location>
        <begin position="115"/>
        <end position="135"/>
    </location>
</feature>
<name>A0A5K1VAU0_ENTHI</name>
<dbReference type="VEuPathDB" id="AmoebaDB:EHI5A_045060"/>
<protein>
    <submittedName>
        <fullName evidence="3">Uncharacterized protein</fullName>
    </submittedName>
</protein>
<dbReference type="VEuPathDB" id="AmoebaDB:EHI8A_026530"/>
<dbReference type="VEuPathDB" id="AmoebaDB:KM1_062940"/>
<dbReference type="Proteomes" id="UP000078387">
    <property type="component" value="Unassembled WGS sequence"/>
</dbReference>
<organism evidence="3 4">
    <name type="scientific">Entamoeba histolytica</name>
    <dbReference type="NCBI Taxonomy" id="5759"/>
    <lineage>
        <taxon>Eukaryota</taxon>
        <taxon>Amoebozoa</taxon>
        <taxon>Evosea</taxon>
        <taxon>Archamoebae</taxon>
        <taxon>Mastigamoebida</taxon>
        <taxon>Entamoebidae</taxon>
        <taxon>Entamoeba</taxon>
    </lineage>
</organism>
<dbReference type="AlphaFoldDB" id="A0A5K1VAU0"/>
<feature type="compositionally biased region" description="Basic residues" evidence="2">
    <location>
        <begin position="98"/>
        <end position="113"/>
    </location>
</feature>
<keyword evidence="1" id="KW-0175">Coiled coil</keyword>
<feature type="coiled-coil region" evidence="1">
    <location>
        <begin position="205"/>
        <end position="436"/>
    </location>
</feature>
<dbReference type="OMA" id="RNRINID"/>
<evidence type="ECO:0000256" key="2">
    <source>
        <dbReference type="SAM" id="MobiDB-lite"/>
    </source>
</evidence>
<reference evidence="3 4" key="1">
    <citation type="submission" date="2016-05" db="EMBL/GenBank/DDBJ databases">
        <title>First whole genome sequencing of Entamoeba histolytica HM1:IMSS-clone-6.</title>
        <authorList>
            <person name="Mukherjee Avik.K."/>
            <person name="Izumyama S."/>
            <person name="Nakada-Tsukui K."/>
            <person name="Nozaki T."/>
        </authorList>
    </citation>
    <scope>NUCLEOTIDE SEQUENCE [LARGE SCALE GENOMIC DNA]</scope>
    <source>
        <strain evidence="3 4">HM1:IMSS clone 6</strain>
    </source>
</reference>
<comment type="caution">
    <text evidence="3">The sequence shown here is derived from an EMBL/GenBank/DDBJ whole genome shotgun (WGS) entry which is preliminary data.</text>
</comment>
<dbReference type="VEuPathDB" id="AmoebaDB:EHI_006950"/>